<evidence type="ECO:0000259" key="1">
    <source>
        <dbReference type="Pfam" id="PF13614"/>
    </source>
</evidence>
<evidence type="ECO:0000313" key="2">
    <source>
        <dbReference type="EMBL" id="KPQ31606.1"/>
    </source>
</evidence>
<gene>
    <name evidence="2" type="primary">parA-7</name>
    <name evidence="2" type="ORF">HLUCCA11_23400</name>
</gene>
<accession>A0A0P8D6D9</accession>
<organism evidence="2 3">
    <name type="scientific">Phormidesmis priestleyi Ana</name>
    <dbReference type="NCBI Taxonomy" id="1666911"/>
    <lineage>
        <taxon>Bacteria</taxon>
        <taxon>Bacillati</taxon>
        <taxon>Cyanobacteriota</taxon>
        <taxon>Cyanophyceae</taxon>
        <taxon>Leptolyngbyales</taxon>
        <taxon>Leptolyngbyaceae</taxon>
        <taxon>Phormidesmis</taxon>
    </lineage>
</organism>
<dbReference type="EMBL" id="LJZR01000093">
    <property type="protein sequence ID" value="KPQ31606.1"/>
    <property type="molecule type" value="Genomic_DNA"/>
</dbReference>
<dbReference type="InterPro" id="IPR025669">
    <property type="entry name" value="AAA_dom"/>
</dbReference>
<dbReference type="Pfam" id="PF13614">
    <property type="entry name" value="AAA_31"/>
    <property type="match status" value="1"/>
</dbReference>
<dbReference type="CDD" id="cd02042">
    <property type="entry name" value="ParAB_family"/>
    <property type="match status" value="1"/>
</dbReference>
<feature type="domain" description="AAA" evidence="1">
    <location>
        <begin position="4"/>
        <end position="176"/>
    </location>
</feature>
<dbReference type="Proteomes" id="UP000050465">
    <property type="component" value="Unassembled WGS sequence"/>
</dbReference>
<protein>
    <submittedName>
        <fullName evidence="2">Chromosome partitioning protein</fullName>
    </submittedName>
</protein>
<dbReference type="PANTHER" id="PTHR13696:SF52">
    <property type="entry name" value="PARA FAMILY PROTEIN CT_582"/>
    <property type="match status" value="1"/>
</dbReference>
<dbReference type="AlphaFoldDB" id="A0A0P8D6D9"/>
<reference evidence="2 3" key="1">
    <citation type="submission" date="2015-09" db="EMBL/GenBank/DDBJ databases">
        <title>Identification and resolution of microdiversity through metagenomic sequencing of parallel consortia.</title>
        <authorList>
            <person name="Nelson W.C."/>
            <person name="Romine M.F."/>
            <person name="Lindemann S.R."/>
        </authorList>
    </citation>
    <scope>NUCLEOTIDE SEQUENCE [LARGE SCALE GENOMIC DNA]</scope>
    <source>
        <strain evidence="2">Ana</strain>
    </source>
</reference>
<proteinExistence type="predicted"/>
<dbReference type="Gene3D" id="3.40.50.300">
    <property type="entry name" value="P-loop containing nucleotide triphosphate hydrolases"/>
    <property type="match status" value="1"/>
</dbReference>
<dbReference type="InterPro" id="IPR050678">
    <property type="entry name" value="DNA_Partitioning_ATPase"/>
</dbReference>
<dbReference type="PANTHER" id="PTHR13696">
    <property type="entry name" value="P-LOOP CONTAINING NUCLEOSIDE TRIPHOSPHATE HYDROLASE"/>
    <property type="match status" value="1"/>
</dbReference>
<dbReference type="STRING" id="1666911.HLUCCA11_23400"/>
<dbReference type="SUPFAM" id="SSF52540">
    <property type="entry name" value="P-loop containing nucleoside triphosphate hydrolases"/>
    <property type="match status" value="1"/>
</dbReference>
<evidence type="ECO:0000313" key="3">
    <source>
        <dbReference type="Proteomes" id="UP000050465"/>
    </source>
</evidence>
<dbReference type="PATRIC" id="fig|1666911.3.peg.213"/>
<sequence length="269" mass="28920">MPQQVISIMANSGGVGKTTLTVNLAYQLAKKGKSVAMFGCDPNGSLTLFCGLDDPPPEKTLDYVLRSEFKGDYPLKPVWREHIKGVDACLGGLPLTNTTQRLVLDKRGAYLLADVLEDHPLPHDVVLIDCPGTIEQLHIAALSASTGVLITLKPEDKDLDAMAKLLEWISTTRSELRLKPAPEVIGIVPNGAKNRAMHRDNLGLSGIEGVIGLPEIMKQMEIPMFPTIKDGAYIANAAAAGLPLGLYRASDPSNQVYAKIAAAIIKEMT</sequence>
<comment type="caution">
    <text evidence="2">The sequence shown here is derived from an EMBL/GenBank/DDBJ whole genome shotgun (WGS) entry which is preliminary data.</text>
</comment>
<name>A0A0P8D6D9_9CYAN</name>
<dbReference type="InterPro" id="IPR027417">
    <property type="entry name" value="P-loop_NTPase"/>
</dbReference>